<organism evidence="2 3">
    <name type="scientific">Raphidocelis subcapitata</name>
    <dbReference type="NCBI Taxonomy" id="307507"/>
    <lineage>
        <taxon>Eukaryota</taxon>
        <taxon>Viridiplantae</taxon>
        <taxon>Chlorophyta</taxon>
        <taxon>core chlorophytes</taxon>
        <taxon>Chlorophyceae</taxon>
        <taxon>CS clade</taxon>
        <taxon>Sphaeropleales</taxon>
        <taxon>Selenastraceae</taxon>
        <taxon>Raphidocelis</taxon>
    </lineage>
</organism>
<evidence type="ECO:0000313" key="3">
    <source>
        <dbReference type="Proteomes" id="UP000247498"/>
    </source>
</evidence>
<feature type="compositionally biased region" description="Basic residues" evidence="1">
    <location>
        <begin position="1"/>
        <end position="14"/>
    </location>
</feature>
<gene>
    <name evidence="2" type="ORF">Rsub_05852</name>
</gene>
<evidence type="ECO:0000313" key="2">
    <source>
        <dbReference type="EMBL" id="GBF93123.1"/>
    </source>
</evidence>
<accession>A0A2V0P5H6</accession>
<dbReference type="Proteomes" id="UP000247498">
    <property type="component" value="Unassembled WGS sequence"/>
</dbReference>
<reference evidence="2 3" key="1">
    <citation type="journal article" date="2018" name="Sci. Rep.">
        <title>Raphidocelis subcapitata (=Pseudokirchneriella subcapitata) provides an insight into genome evolution and environmental adaptations in the Sphaeropleales.</title>
        <authorList>
            <person name="Suzuki S."/>
            <person name="Yamaguchi H."/>
            <person name="Nakajima N."/>
            <person name="Kawachi M."/>
        </authorList>
    </citation>
    <scope>NUCLEOTIDE SEQUENCE [LARGE SCALE GENOMIC DNA]</scope>
    <source>
        <strain evidence="2 3">NIES-35</strain>
    </source>
</reference>
<keyword evidence="3" id="KW-1185">Reference proteome</keyword>
<proteinExistence type="predicted"/>
<feature type="region of interest" description="Disordered" evidence="1">
    <location>
        <begin position="1"/>
        <end position="33"/>
    </location>
</feature>
<dbReference type="InParanoid" id="A0A2V0P5H6"/>
<evidence type="ECO:0000256" key="1">
    <source>
        <dbReference type="SAM" id="MobiDB-lite"/>
    </source>
</evidence>
<comment type="caution">
    <text evidence="2">The sequence shown here is derived from an EMBL/GenBank/DDBJ whole genome shotgun (WGS) entry which is preliminary data.</text>
</comment>
<dbReference type="EMBL" id="BDRX01000038">
    <property type="protein sequence ID" value="GBF93123.1"/>
    <property type="molecule type" value="Genomic_DNA"/>
</dbReference>
<name>A0A2V0P5H6_9CHLO</name>
<protein>
    <submittedName>
        <fullName evidence="2">Uncharacterized protein</fullName>
    </submittedName>
</protein>
<sequence length="122" mass="13210">MRGHRGQAGHRLGRQRVAQSRKQGGPVWGKQNGPEEACALSGARRLKCFVAAPFTRARARGARRAGLPAHERALARARVWGPRSGPRALPRAAARARASRRGSLRVSLVVRRAHVACALSEL</sequence>
<dbReference type="AlphaFoldDB" id="A0A2V0P5H6"/>